<dbReference type="Proteomes" id="UP000274358">
    <property type="component" value="Unassembled WGS sequence"/>
</dbReference>
<proteinExistence type="predicted"/>
<dbReference type="EMBL" id="RYYV01000005">
    <property type="protein sequence ID" value="RUL76685.1"/>
    <property type="molecule type" value="Genomic_DNA"/>
</dbReference>
<comment type="caution">
    <text evidence="1">The sequence shown here is derived from an EMBL/GenBank/DDBJ whole genome shotgun (WGS) entry which is preliminary data.</text>
</comment>
<reference evidence="1 2" key="1">
    <citation type="submission" date="2018-12" db="EMBL/GenBank/DDBJ databases">
        <title>Dyella dinghuensis sp. nov. DHOA06 and Dyella choica sp. nov. 4M-K27, isolated from forest soil.</title>
        <authorList>
            <person name="Qiu L.-H."/>
            <person name="Gao Z.-H."/>
        </authorList>
    </citation>
    <scope>NUCLEOTIDE SEQUENCE [LARGE SCALE GENOMIC DNA]</scope>
    <source>
        <strain evidence="1 2">4M-K27</strain>
    </source>
</reference>
<accession>A0A3S0PJ72</accession>
<evidence type="ECO:0000313" key="2">
    <source>
        <dbReference type="Proteomes" id="UP000274358"/>
    </source>
</evidence>
<protein>
    <submittedName>
        <fullName evidence="1">Uncharacterized protein</fullName>
    </submittedName>
</protein>
<gene>
    <name evidence="1" type="ORF">EKH80_08140</name>
</gene>
<keyword evidence="2" id="KW-1185">Reference proteome</keyword>
<evidence type="ECO:0000313" key="1">
    <source>
        <dbReference type="EMBL" id="RUL76685.1"/>
    </source>
</evidence>
<dbReference type="AlphaFoldDB" id="A0A3S0PJ72"/>
<name>A0A3S0PJ72_9GAMM</name>
<sequence length="328" mass="36684">MPTHAVLVTWQNMEPKVLPNFISKATAKYGANFHRIYFDGSTTTNLRNWVRGIPGDERIKLFISGHGGVGIDYITDDTQTVKKNVDELVDLVSDGLQGRNTSKATSQLCQVNMISCLFGRTPDGRANTSPAAKLHDGLTDWDVFVDLVARTESIIATPDGRRTNSQLSHRAYEPVYGRLERFFLPKVPYTKVLFTFNGDARVMRFAAYDPGDNYIEATTLDGRRILWADYSVDQIVQTIQLKGTGLLGTGPKDVTDEREKKLRDIITWYDTMRNPTRLKEKLEELVDGSGDDESSNFLKHRNLVSAAFSSSTPAKAKLIQDLLAAYPT</sequence>
<dbReference type="RefSeq" id="WP_126684246.1">
    <property type="nucleotide sequence ID" value="NZ_RYYV01000005.1"/>
</dbReference>
<organism evidence="1 2">
    <name type="scientific">Dyella choica</name>
    <dbReference type="NCBI Taxonomy" id="1927959"/>
    <lineage>
        <taxon>Bacteria</taxon>
        <taxon>Pseudomonadati</taxon>
        <taxon>Pseudomonadota</taxon>
        <taxon>Gammaproteobacteria</taxon>
        <taxon>Lysobacterales</taxon>
        <taxon>Rhodanobacteraceae</taxon>
        <taxon>Dyella</taxon>
    </lineage>
</organism>